<dbReference type="InterPro" id="IPR036412">
    <property type="entry name" value="HAD-like_sf"/>
</dbReference>
<dbReference type="SUPFAM" id="SSF56784">
    <property type="entry name" value="HAD-like"/>
    <property type="match status" value="1"/>
</dbReference>
<dbReference type="STRING" id="1332264.BW730_14405"/>
<accession>A0A1Q2CQY8</accession>
<evidence type="ECO:0000313" key="2">
    <source>
        <dbReference type="Proteomes" id="UP000188145"/>
    </source>
</evidence>
<dbReference type="AlphaFoldDB" id="A0A1Q2CQY8"/>
<dbReference type="NCBIfam" id="TIGR01509">
    <property type="entry name" value="HAD-SF-IA-v3"/>
    <property type="match status" value="1"/>
</dbReference>
<dbReference type="Pfam" id="PF00702">
    <property type="entry name" value="Hydrolase"/>
    <property type="match status" value="1"/>
</dbReference>
<dbReference type="PANTHER" id="PTHR43611">
    <property type="entry name" value="ALPHA-D-GLUCOSE 1-PHOSPHATE PHOSPHATASE"/>
    <property type="match status" value="1"/>
</dbReference>
<evidence type="ECO:0000313" key="1">
    <source>
        <dbReference type="EMBL" id="AQP48521.1"/>
    </source>
</evidence>
<protein>
    <recommendedName>
        <fullName evidence="3">Haloacid dehalogenase</fullName>
    </recommendedName>
</protein>
<dbReference type="Gene3D" id="3.40.50.1000">
    <property type="entry name" value="HAD superfamily/HAD-like"/>
    <property type="match status" value="1"/>
</dbReference>
<dbReference type="OrthoDB" id="9795007at2"/>
<dbReference type="KEGG" id="tes:BW730_14405"/>
<keyword evidence="2" id="KW-1185">Reference proteome</keyword>
<evidence type="ECO:0008006" key="3">
    <source>
        <dbReference type="Google" id="ProtNLM"/>
    </source>
</evidence>
<dbReference type="PRINTS" id="PR00413">
    <property type="entry name" value="HADHALOGNASE"/>
</dbReference>
<dbReference type="EMBL" id="CP019606">
    <property type="protein sequence ID" value="AQP48521.1"/>
    <property type="molecule type" value="Genomic_DNA"/>
</dbReference>
<sequence>MQAHSPTVVVFDIGEVLSEAPGLFEELARALGRPADEVRAEYWAERDDYDRGAECAPYWGGIARRLGVEISDDLIERLSGIDSNAWTTVRPAAAHLLEVAAEDRTVAVLSNAPLPMAAAARNSDWAPHVEHWFFSSELRMAKPDEAIYAAVTDALGVDGGSIAFIDDREHNVAAASRAGWKAHLWVSDDDSRAFLRELG</sequence>
<proteinExistence type="predicted"/>
<dbReference type="PANTHER" id="PTHR43611:SF3">
    <property type="entry name" value="FLAVIN MONONUCLEOTIDE HYDROLASE 1, CHLOROPLATIC"/>
    <property type="match status" value="1"/>
</dbReference>
<dbReference type="RefSeq" id="WP_158522680.1">
    <property type="nucleotide sequence ID" value="NZ_CP019606.1"/>
</dbReference>
<reference evidence="2" key="1">
    <citation type="submission" date="2017-02" db="EMBL/GenBank/DDBJ databases">
        <title>Tessaracoccus aquaemaris sp. nov., isolated from the intestine of a Korean rockfish, Sebastes schlegelii, in a marine aquaculture pond.</title>
        <authorList>
            <person name="Tak E.J."/>
            <person name="Bae J.-W."/>
        </authorList>
    </citation>
    <scope>NUCLEOTIDE SEQUENCE [LARGE SCALE GENOMIC DNA]</scope>
    <source>
        <strain evidence="2">NSG39</strain>
    </source>
</reference>
<dbReference type="InterPro" id="IPR006439">
    <property type="entry name" value="HAD-SF_hydro_IA"/>
</dbReference>
<dbReference type="Proteomes" id="UP000188145">
    <property type="component" value="Chromosome"/>
</dbReference>
<dbReference type="InterPro" id="IPR023214">
    <property type="entry name" value="HAD_sf"/>
</dbReference>
<organism evidence="1 2">
    <name type="scientific">Tessaracoccus aquimaris</name>
    <dbReference type="NCBI Taxonomy" id="1332264"/>
    <lineage>
        <taxon>Bacteria</taxon>
        <taxon>Bacillati</taxon>
        <taxon>Actinomycetota</taxon>
        <taxon>Actinomycetes</taxon>
        <taxon>Propionibacteriales</taxon>
        <taxon>Propionibacteriaceae</taxon>
        <taxon>Tessaracoccus</taxon>
    </lineage>
</organism>
<gene>
    <name evidence="1" type="ORF">BW730_14405</name>
</gene>
<name>A0A1Q2CQY8_9ACTN</name>